<keyword evidence="3" id="KW-1185">Reference proteome</keyword>
<gene>
    <name evidence="2" type="ORF">RD2015_3084</name>
</gene>
<protein>
    <submittedName>
        <fullName evidence="2">Putative membrane associated protein</fullName>
    </submittedName>
</protein>
<accession>A0A0U3MGM1</accession>
<feature type="compositionally biased region" description="Low complexity" evidence="1">
    <location>
        <begin position="438"/>
        <end position="457"/>
    </location>
</feature>
<reference evidence="2 3" key="1">
    <citation type="submission" date="2015-12" db="EMBL/GenBank/DDBJ databases">
        <title>Complete genome of Roseateles depolymerans KCTC 42856.</title>
        <authorList>
            <person name="Kim K.M."/>
        </authorList>
    </citation>
    <scope>NUCLEOTIDE SEQUENCE [LARGE SCALE GENOMIC DNA]</scope>
    <source>
        <strain evidence="2 3">KCTC 42856</strain>
    </source>
</reference>
<name>A0A0U3MGM1_9BURK</name>
<dbReference type="Proteomes" id="UP000060699">
    <property type="component" value="Chromosome"/>
</dbReference>
<evidence type="ECO:0000256" key="1">
    <source>
        <dbReference type="SAM" id="MobiDB-lite"/>
    </source>
</evidence>
<dbReference type="STRING" id="76731.RD2015_3084"/>
<dbReference type="EMBL" id="CP013729">
    <property type="protein sequence ID" value="ALV07545.1"/>
    <property type="molecule type" value="Genomic_DNA"/>
</dbReference>
<feature type="region of interest" description="Disordered" evidence="1">
    <location>
        <begin position="414"/>
        <end position="457"/>
    </location>
</feature>
<proteinExistence type="predicted"/>
<evidence type="ECO:0000313" key="2">
    <source>
        <dbReference type="EMBL" id="ALV07545.1"/>
    </source>
</evidence>
<dbReference type="KEGG" id="rdp:RD2015_3084"/>
<dbReference type="RefSeq" id="WP_232309797.1">
    <property type="nucleotide sequence ID" value="NZ_CP013729.1"/>
</dbReference>
<organism evidence="2 3">
    <name type="scientific">Roseateles depolymerans</name>
    <dbReference type="NCBI Taxonomy" id="76731"/>
    <lineage>
        <taxon>Bacteria</taxon>
        <taxon>Pseudomonadati</taxon>
        <taxon>Pseudomonadota</taxon>
        <taxon>Betaproteobacteria</taxon>
        <taxon>Burkholderiales</taxon>
        <taxon>Sphaerotilaceae</taxon>
        <taxon>Roseateles</taxon>
    </lineage>
</organism>
<dbReference type="PATRIC" id="fig|76731.3.peg.3161"/>
<evidence type="ECO:0000313" key="3">
    <source>
        <dbReference type="Proteomes" id="UP000060699"/>
    </source>
</evidence>
<sequence>MDTRRFLQTKMAGLAARMSRLARIDNAFVGLRPQDLPYAPSPEHFQVANQRLHKVEQRIRTRFAQLRHHWRDQPVQRTLIDMALVERELDRARRLFGMFYEVFAQRGTSFGPALSAHDAIAQDCYVAVREAAPRIFDGPLLKPVCYMEHGYSPATMRRGVALSRLLGEANPFPLIRIPWDRDQPWQSVFLHEVAHNLHADLGIWQENRQAVVRRVIGQLRDPFLATVYGRWHKEIFADLAAILLGGPAAAWGMADFLAHPAPRTMTYRPGGAHPTAYLRVYLLAEMMRRLGFTRDGTRLLRVWQTLYQRSGPNRIPPALVQSVPRLVPEVVDEIAFQTRRNLAQRALVDVIPFRRDDEEAIRDGAAALREGRSTGLPPRFVVSAAHYALESGRVRPTELAQRVTRELIALGRESAQAAAQAHGPARAGRLPPPGSTGSARPAMPSSSLSSSVRALAA</sequence>
<feature type="compositionally biased region" description="Low complexity" evidence="1">
    <location>
        <begin position="414"/>
        <end position="429"/>
    </location>
</feature>
<dbReference type="AlphaFoldDB" id="A0A0U3MGM1"/>